<keyword evidence="2" id="KW-0472">Membrane</keyword>
<evidence type="ECO:0000313" key="4">
    <source>
        <dbReference type="EMBL" id="MBC8561531.1"/>
    </source>
</evidence>
<keyword evidence="2" id="KW-1133">Transmembrane helix</keyword>
<dbReference type="GO" id="GO:0008237">
    <property type="term" value="F:metallopeptidase activity"/>
    <property type="evidence" value="ECO:0007669"/>
    <property type="project" value="UniProtKB-KW"/>
</dbReference>
<dbReference type="InterPro" id="IPR003675">
    <property type="entry name" value="Rce1/LyrA-like_dom"/>
</dbReference>
<dbReference type="Pfam" id="PF02517">
    <property type="entry name" value="Rce1-like"/>
    <property type="match status" value="1"/>
</dbReference>
<gene>
    <name evidence="4" type="ORF">H8704_02620</name>
</gene>
<evidence type="ECO:0000256" key="1">
    <source>
        <dbReference type="SAM" id="MobiDB-lite"/>
    </source>
</evidence>
<dbReference type="Proteomes" id="UP000606193">
    <property type="component" value="Unassembled WGS sequence"/>
</dbReference>
<feature type="transmembrane region" description="Helical" evidence="2">
    <location>
        <begin position="228"/>
        <end position="246"/>
    </location>
</feature>
<keyword evidence="5" id="KW-1185">Reference proteome</keyword>
<organism evidence="4 5">
    <name type="scientific">Jutongia huaianensis</name>
    <dbReference type="NCBI Taxonomy" id="2763668"/>
    <lineage>
        <taxon>Bacteria</taxon>
        <taxon>Bacillati</taxon>
        <taxon>Bacillota</taxon>
        <taxon>Clostridia</taxon>
        <taxon>Lachnospirales</taxon>
        <taxon>Lachnospiraceae</taxon>
        <taxon>Jutongia</taxon>
    </lineage>
</organism>
<feature type="transmembrane region" description="Helical" evidence="2">
    <location>
        <begin position="138"/>
        <end position="161"/>
    </location>
</feature>
<keyword evidence="2" id="KW-0812">Transmembrane</keyword>
<feature type="transmembrane region" description="Helical" evidence="2">
    <location>
        <begin position="293"/>
        <end position="317"/>
    </location>
</feature>
<accession>A0ABR7MYT0</accession>
<feature type="transmembrane region" description="Helical" evidence="2">
    <location>
        <begin position="94"/>
        <end position="117"/>
    </location>
</feature>
<reference evidence="4 5" key="1">
    <citation type="submission" date="2020-08" db="EMBL/GenBank/DDBJ databases">
        <title>Genome public.</title>
        <authorList>
            <person name="Liu C."/>
            <person name="Sun Q."/>
        </authorList>
    </citation>
    <scope>NUCLEOTIDE SEQUENCE [LARGE SCALE GENOMIC DNA]</scope>
    <source>
        <strain evidence="4 5">NSJ-37</strain>
    </source>
</reference>
<sequence>MKEIKMPAFMKDAGNTKAHSMWREMAIFILLYVISIFVEAMAMVPGLLVYIASRPEAASWFERAGSSDVTGGLWNGSVDMDKYSALLQAQPEWLLIYTLFAEILLIALYVGYCRLIEKRSFSSMGFTRGHILVQYIKGLLWAVVLFGGAYLFCIGTGAVHFGGVSADMIPGYIVLYFVGYMIQGMAEEVICRGYLLVSLSRNHSVWYSVVISSGVFMAMHMSNDHMTFLAFINIFLCGLLFGLIFVERGNIWMVAALHSGWNFLQNNIFGIPVSGMAQGNSVFLTSFTEGRSLISGGAFGVEGGIAVTAVLAVGIYITYRRMEKKGMLVEPEQLENPGQMFTGEAPRQERTEKAPESADEQKEEVEYTSMPLNLDTLNRIETQKREAGILTKSSGKQITYPRSTVFNADYFREKDEE</sequence>
<dbReference type="PANTHER" id="PTHR39430:SF1">
    <property type="entry name" value="PROTEASE"/>
    <property type="match status" value="1"/>
</dbReference>
<proteinExistence type="predicted"/>
<feature type="compositionally biased region" description="Basic and acidic residues" evidence="1">
    <location>
        <begin position="346"/>
        <end position="360"/>
    </location>
</feature>
<comment type="caution">
    <text evidence="4">The sequence shown here is derived from an EMBL/GenBank/DDBJ whole genome shotgun (WGS) entry which is preliminary data.</text>
</comment>
<feature type="domain" description="CAAX prenyl protease 2/Lysostaphin resistance protein A-like" evidence="3">
    <location>
        <begin position="172"/>
        <end position="264"/>
    </location>
</feature>
<evidence type="ECO:0000259" key="3">
    <source>
        <dbReference type="Pfam" id="PF02517"/>
    </source>
</evidence>
<evidence type="ECO:0000313" key="5">
    <source>
        <dbReference type="Proteomes" id="UP000606193"/>
    </source>
</evidence>
<feature type="region of interest" description="Disordered" evidence="1">
    <location>
        <begin position="336"/>
        <end position="366"/>
    </location>
</feature>
<dbReference type="EMBL" id="JACRSX010000002">
    <property type="protein sequence ID" value="MBC8561531.1"/>
    <property type="molecule type" value="Genomic_DNA"/>
</dbReference>
<keyword evidence="4" id="KW-0482">Metalloprotease</keyword>
<feature type="transmembrane region" description="Helical" evidence="2">
    <location>
        <begin position="173"/>
        <end position="197"/>
    </location>
</feature>
<keyword evidence="4" id="KW-0645">Protease</keyword>
<feature type="transmembrane region" description="Helical" evidence="2">
    <location>
        <begin position="204"/>
        <end position="222"/>
    </location>
</feature>
<evidence type="ECO:0000256" key="2">
    <source>
        <dbReference type="SAM" id="Phobius"/>
    </source>
</evidence>
<protein>
    <submittedName>
        <fullName evidence="4">CPBP family intramembrane metalloprotease</fullName>
    </submittedName>
</protein>
<name>A0ABR7MYT0_9FIRM</name>
<feature type="transmembrane region" description="Helical" evidence="2">
    <location>
        <begin position="27"/>
        <end position="52"/>
    </location>
</feature>
<dbReference type="RefSeq" id="WP_249297208.1">
    <property type="nucleotide sequence ID" value="NZ_JACRSX010000002.1"/>
</dbReference>
<keyword evidence="4" id="KW-0378">Hydrolase</keyword>
<dbReference type="PANTHER" id="PTHR39430">
    <property type="entry name" value="MEMBRANE-ASSOCIATED PROTEASE-RELATED"/>
    <property type="match status" value="1"/>
</dbReference>